<keyword evidence="3" id="KW-0732">Signal</keyword>
<dbReference type="Pfam" id="PF01822">
    <property type="entry name" value="WSC"/>
    <property type="match status" value="1"/>
</dbReference>
<evidence type="ECO:0000256" key="3">
    <source>
        <dbReference type="SAM" id="SignalP"/>
    </source>
</evidence>
<proteinExistence type="predicted"/>
<evidence type="ECO:0000259" key="4">
    <source>
        <dbReference type="PROSITE" id="PS51212"/>
    </source>
</evidence>
<dbReference type="SMART" id="SM00321">
    <property type="entry name" value="WSC"/>
    <property type="match status" value="1"/>
</dbReference>
<dbReference type="AlphaFoldDB" id="A0A1V6UNT8"/>
<dbReference type="STRING" id="36646.A0A1V6UNT8"/>
<evidence type="ECO:0000313" key="5">
    <source>
        <dbReference type="EMBL" id="OQE40088.1"/>
    </source>
</evidence>
<accession>A0A1V6UNT8</accession>
<feature type="signal peptide" evidence="3">
    <location>
        <begin position="1"/>
        <end position="18"/>
    </location>
</feature>
<gene>
    <name evidence="5" type="ORF">PENCOP_c006G06563</name>
</gene>
<sequence>MKTAVVVSVLALAPFASAASSLAYCASSNTGSSFKSVTDIFQSNGACRKTCANYALGIIQGKKCWCSNVAPSASSQSESSDCDTACPGYPSDSCGSASKGVFAYVEIPNNDVTSTAGGTSTTKTTSSSSSESSSTSSSTSESTSDQPETVTVTASDSSTSTSQTSTSSEKKTTTTSESVSVQTNSGGEVKTITVAGSSPTTGASADSASANASTTNSSKLSGGSIAGIVVGVLGGLALIGALIFMIFFYRKRARAVSPIPSQEMTDDRTSRGSSFMGGLFPRGNGEGGAGGSVPARSGTTFTDRRMKTNATLYPNGPRDSSVSLQDNEDYSRPVLRLTNPD</sequence>
<evidence type="ECO:0000256" key="2">
    <source>
        <dbReference type="SAM" id="Phobius"/>
    </source>
</evidence>
<comment type="caution">
    <text evidence="5">The sequence shown here is derived from an EMBL/GenBank/DDBJ whole genome shotgun (WGS) entry which is preliminary data.</text>
</comment>
<reference evidence="6" key="1">
    <citation type="journal article" date="2017" name="Nat. Microbiol.">
        <title>Global analysis of biosynthetic gene clusters reveals vast potential of secondary metabolite production in Penicillium species.</title>
        <authorList>
            <person name="Nielsen J.C."/>
            <person name="Grijseels S."/>
            <person name="Prigent S."/>
            <person name="Ji B."/>
            <person name="Dainat J."/>
            <person name="Nielsen K.F."/>
            <person name="Frisvad J.C."/>
            <person name="Workman M."/>
            <person name="Nielsen J."/>
        </authorList>
    </citation>
    <scope>NUCLEOTIDE SEQUENCE [LARGE SCALE GENOMIC DNA]</scope>
    <source>
        <strain evidence="6">IBT 31321</strain>
    </source>
</reference>
<feature type="transmembrane region" description="Helical" evidence="2">
    <location>
        <begin position="225"/>
        <end position="249"/>
    </location>
</feature>
<feature type="compositionally biased region" description="Polar residues" evidence="1">
    <location>
        <begin position="308"/>
        <end position="325"/>
    </location>
</feature>
<name>A0A1V6UNT8_9EURO</name>
<keyword evidence="6" id="KW-1185">Reference proteome</keyword>
<dbReference type="EMBL" id="MDDG01000006">
    <property type="protein sequence ID" value="OQE40088.1"/>
    <property type="molecule type" value="Genomic_DNA"/>
</dbReference>
<keyword evidence="2" id="KW-0472">Membrane</keyword>
<organism evidence="5 6">
    <name type="scientific">Penicillium coprophilum</name>
    <dbReference type="NCBI Taxonomy" id="36646"/>
    <lineage>
        <taxon>Eukaryota</taxon>
        <taxon>Fungi</taxon>
        <taxon>Dikarya</taxon>
        <taxon>Ascomycota</taxon>
        <taxon>Pezizomycotina</taxon>
        <taxon>Eurotiomycetes</taxon>
        <taxon>Eurotiomycetidae</taxon>
        <taxon>Eurotiales</taxon>
        <taxon>Aspergillaceae</taxon>
        <taxon>Penicillium</taxon>
    </lineage>
</organism>
<dbReference type="Proteomes" id="UP000191500">
    <property type="component" value="Unassembled WGS sequence"/>
</dbReference>
<feature type="chain" id="PRO_5012641657" description="WSC domain-containing protein" evidence="3">
    <location>
        <begin position="19"/>
        <end position="341"/>
    </location>
</feature>
<evidence type="ECO:0000256" key="1">
    <source>
        <dbReference type="SAM" id="MobiDB-lite"/>
    </source>
</evidence>
<feature type="region of interest" description="Disordered" evidence="1">
    <location>
        <begin position="113"/>
        <end position="220"/>
    </location>
</feature>
<dbReference type="PROSITE" id="PS51212">
    <property type="entry name" value="WSC"/>
    <property type="match status" value="1"/>
</dbReference>
<dbReference type="PANTHER" id="PTHR16861:SF9">
    <property type="entry name" value="CELL WALL INTEGRITY AND STRESS RESPONSE COMPONENT 1"/>
    <property type="match status" value="1"/>
</dbReference>
<dbReference type="CDD" id="cd12087">
    <property type="entry name" value="TM_EGFR-like"/>
    <property type="match status" value="1"/>
</dbReference>
<feature type="region of interest" description="Disordered" evidence="1">
    <location>
        <begin position="282"/>
        <end position="341"/>
    </location>
</feature>
<keyword evidence="2" id="KW-0812">Transmembrane</keyword>
<feature type="compositionally biased region" description="Low complexity" evidence="1">
    <location>
        <begin position="113"/>
        <end position="185"/>
    </location>
</feature>
<keyword evidence="2" id="KW-1133">Transmembrane helix</keyword>
<evidence type="ECO:0000313" key="6">
    <source>
        <dbReference type="Proteomes" id="UP000191500"/>
    </source>
</evidence>
<feature type="compositionally biased region" description="Low complexity" evidence="1">
    <location>
        <begin position="195"/>
        <end position="220"/>
    </location>
</feature>
<protein>
    <recommendedName>
        <fullName evidence="4">WSC domain-containing protein</fullName>
    </recommendedName>
</protein>
<dbReference type="PANTHER" id="PTHR16861">
    <property type="entry name" value="GLYCOPROTEIN 38"/>
    <property type="match status" value="1"/>
</dbReference>
<dbReference type="InterPro" id="IPR002889">
    <property type="entry name" value="WSC_carb-bd"/>
</dbReference>
<feature type="domain" description="WSC" evidence="4">
    <location>
        <begin position="19"/>
        <end position="107"/>
    </location>
</feature>